<accession>A0A1F7I9W0</accession>
<feature type="transmembrane region" description="Helical" evidence="6">
    <location>
        <begin position="69"/>
        <end position="88"/>
    </location>
</feature>
<protein>
    <recommendedName>
        <fullName evidence="7">EamA domain-containing protein</fullName>
    </recommendedName>
</protein>
<dbReference type="PANTHER" id="PTHR32322">
    <property type="entry name" value="INNER MEMBRANE TRANSPORTER"/>
    <property type="match status" value="1"/>
</dbReference>
<sequence>MNNKRQSRSIALIAIIGASLLWSTAGISKPLVRQFDPFTVAFIRFLIASLIILPFALKEKINKKIKYLPILPITLLSTVNIIFFYLGLTTSTANAATIIYNLTPLIVALTAFRLIKEQIAAKKIVGILIGFFGTMIIAVLPIFEGKSPVSGDIRGNLFFIAAACSWAIYTIGSRQVIAKHGYSPLTVSSISIFNSTLVFGLITIFTWKSDYLSALTNPSMYLLFLHLGILVTVATYLLFQWGVKNSSASTASLSQYLQPIFAIIFNVIFLGEKLTFVFIIGGLLVFIGVIIATGTGVIAEINKLFRTVKS</sequence>
<evidence type="ECO:0000256" key="3">
    <source>
        <dbReference type="ARBA" id="ARBA00022692"/>
    </source>
</evidence>
<evidence type="ECO:0000259" key="7">
    <source>
        <dbReference type="Pfam" id="PF00892"/>
    </source>
</evidence>
<comment type="subcellular location">
    <subcellularLocation>
        <location evidence="1">Cell membrane</location>
        <topology evidence="1">Multi-pass membrane protein</topology>
    </subcellularLocation>
</comment>
<evidence type="ECO:0000256" key="6">
    <source>
        <dbReference type="SAM" id="Phobius"/>
    </source>
</evidence>
<evidence type="ECO:0000256" key="4">
    <source>
        <dbReference type="ARBA" id="ARBA00022989"/>
    </source>
</evidence>
<feature type="domain" description="EamA" evidence="7">
    <location>
        <begin position="10"/>
        <end position="138"/>
    </location>
</feature>
<feature type="transmembrane region" description="Helical" evidence="6">
    <location>
        <begin position="124"/>
        <end position="143"/>
    </location>
</feature>
<keyword evidence="3 6" id="KW-0812">Transmembrane</keyword>
<dbReference type="STRING" id="1802056.A2954_06490"/>
<feature type="transmembrane region" description="Helical" evidence="6">
    <location>
        <begin position="184"/>
        <end position="207"/>
    </location>
</feature>
<feature type="transmembrane region" description="Helical" evidence="6">
    <location>
        <begin position="155"/>
        <end position="172"/>
    </location>
</feature>
<keyword evidence="5 6" id="KW-0472">Membrane</keyword>
<feature type="transmembrane region" description="Helical" evidence="6">
    <location>
        <begin position="94"/>
        <end position="112"/>
    </location>
</feature>
<comment type="caution">
    <text evidence="8">The sequence shown here is derived from an EMBL/GenBank/DDBJ whole genome shotgun (WGS) entry which is preliminary data.</text>
</comment>
<keyword evidence="2" id="KW-1003">Cell membrane</keyword>
<name>A0A1F7I9W0_9BACT</name>
<evidence type="ECO:0000256" key="2">
    <source>
        <dbReference type="ARBA" id="ARBA00022475"/>
    </source>
</evidence>
<feature type="transmembrane region" description="Helical" evidence="6">
    <location>
        <begin position="276"/>
        <end position="299"/>
    </location>
</feature>
<dbReference type="Proteomes" id="UP000177698">
    <property type="component" value="Unassembled WGS sequence"/>
</dbReference>
<proteinExistence type="predicted"/>
<dbReference type="PANTHER" id="PTHR32322:SF18">
    <property type="entry name" value="S-ADENOSYLMETHIONINE_S-ADENOSYLHOMOCYSTEINE TRANSPORTER"/>
    <property type="match status" value="1"/>
</dbReference>
<evidence type="ECO:0000313" key="9">
    <source>
        <dbReference type="Proteomes" id="UP000177698"/>
    </source>
</evidence>
<feature type="transmembrane region" description="Helical" evidence="6">
    <location>
        <begin position="38"/>
        <end position="57"/>
    </location>
</feature>
<dbReference type="Pfam" id="PF00892">
    <property type="entry name" value="EamA"/>
    <property type="match status" value="2"/>
</dbReference>
<dbReference type="InterPro" id="IPR050638">
    <property type="entry name" value="AA-Vitamin_Transporters"/>
</dbReference>
<dbReference type="InterPro" id="IPR037185">
    <property type="entry name" value="EmrE-like"/>
</dbReference>
<feature type="transmembrane region" description="Helical" evidence="6">
    <location>
        <begin position="251"/>
        <end position="270"/>
    </location>
</feature>
<dbReference type="SUPFAM" id="SSF103481">
    <property type="entry name" value="Multidrug resistance efflux transporter EmrE"/>
    <property type="match status" value="2"/>
</dbReference>
<organism evidence="8 9">
    <name type="scientific">Candidatus Roizmanbacteria bacterium RIFCSPLOWO2_01_FULL_37_12</name>
    <dbReference type="NCBI Taxonomy" id="1802056"/>
    <lineage>
        <taxon>Bacteria</taxon>
        <taxon>Candidatus Roizmaniibacteriota</taxon>
    </lineage>
</organism>
<feature type="transmembrane region" description="Helical" evidence="6">
    <location>
        <begin position="219"/>
        <end position="239"/>
    </location>
</feature>
<dbReference type="AlphaFoldDB" id="A0A1F7I9W0"/>
<dbReference type="EMBL" id="MGAG01000028">
    <property type="protein sequence ID" value="OGK40156.1"/>
    <property type="molecule type" value="Genomic_DNA"/>
</dbReference>
<reference evidence="8 9" key="1">
    <citation type="journal article" date="2016" name="Nat. Commun.">
        <title>Thousands of microbial genomes shed light on interconnected biogeochemical processes in an aquifer system.</title>
        <authorList>
            <person name="Anantharaman K."/>
            <person name="Brown C.T."/>
            <person name="Hug L.A."/>
            <person name="Sharon I."/>
            <person name="Castelle C.J."/>
            <person name="Probst A.J."/>
            <person name="Thomas B.C."/>
            <person name="Singh A."/>
            <person name="Wilkins M.J."/>
            <person name="Karaoz U."/>
            <person name="Brodie E.L."/>
            <person name="Williams K.H."/>
            <person name="Hubbard S.S."/>
            <person name="Banfield J.F."/>
        </authorList>
    </citation>
    <scope>NUCLEOTIDE SEQUENCE [LARGE SCALE GENOMIC DNA]</scope>
</reference>
<dbReference type="InterPro" id="IPR000620">
    <property type="entry name" value="EamA_dom"/>
</dbReference>
<evidence type="ECO:0000256" key="1">
    <source>
        <dbReference type="ARBA" id="ARBA00004651"/>
    </source>
</evidence>
<dbReference type="GO" id="GO:0005886">
    <property type="term" value="C:plasma membrane"/>
    <property type="evidence" value="ECO:0007669"/>
    <property type="project" value="UniProtKB-SubCell"/>
</dbReference>
<feature type="domain" description="EamA" evidence="7">
    <location>
        <begin position="154"/>
        <end position="292"/>
    </location>
</feature>
<evidence type="ECO:0000256" key="5">
    <source>
        <dbReference type="ARBA" id="ARBA00023136"/>
    </source>
</evidence>
<gene>
    <name evidence="8" type="ORF">A2954_06490</name>
</gene>
<keyword evidence="4 6" id="KW-1133">Transmembrane helix</keyword>
<evidence type="ECO:0000313" key="8">
    <source>
        <dbReference type="EMBL" id="OGK40156.1"/>
    </source>
</evidence>